<dbReference type="WBParaSite" id="JU765_v2.g17170.t1">
    <property type="protein sequence ID" value="JU765_v2.g17170.t1"/>
    <property type="gene ID" value="JU765_v2.g17170"/>
</dbReference>
<organism evidence="1 2">
    <name type="scientific">Panagrolaimus sp. JU765</name>
    <dbReference type="NCBI Taxonomy" id="591449"/>
    <lineage>
        <taxon>Eukaryota</taxon>
        <taxon>Metazoa</taxon>
        <taxon>Ecdysozoa</taxon>
        <taxon>Nematoda</taxon>
        <taxon>Chromadorea</taxon>
        <taxon>Rhabditida</taxon>
        <taxon>Tylenchina</taxon>
        <taxon>Panagrolaimomorpha</taxon>
        <taxon>Panagrolaimoidea</taxon>
        <taxon>Panagrolaimidae</taxon>
        <taxon>Panagrolaimus</taxon>
    </lineage>
</organism>
<evidence type="ECO:0000313" key="1">
    <source>
        <dbReference type="Proteomes" id="UP000887576"/>
    </source>
</evidence>
<protein>
    <submittedName>
        <fullName evidence="2">Uncharacterized protein</fullName>
    </submittedName>
</protein>
<reference evidence="2" key="1">
    <citation type="submission" date="2022-11" db="UniProtKB">
        <authorList>
            <consortium name="WormBaseParasite"/>
        </authorList>
    </citation>
    <scope>IDENTIFICATION</scope>
</reference>
<sequence length="764" mass="86623">MHLNCKWTQINSSNLESIRDPDIVRTLTIKCSHRFGQRTNPPSRLFARLRYLDRLEIDRCRIEKLPNDVFYGMNFLYSLIIKNADLKDIPANAFEHLTNLMSLDLSGNKLRIEPQALASLKNLLQLDLSNNSIGYLSNVLTDLEKLKVVSFSNNLIETVDFRRLPKNLTDLNLKNNRIKTLHSFAESATNLKRLDLSMNQLDYIASSGSVNQLPAHLNVLDLSDNLISQIQEGAFKHMSSLALLDLRNNSLTEISEDSLEVNRTKFRVELFLAKNPLKCICENHWILHPKSKSSPVINDIRNVTCSHVLDESRKLSLLDADLVSGFLCKYDSNCLEGCKCCAKQDEEKNKCNCYRVCPSGCTCWASAGSHAQKLGQNVVSCSNVRMNRMKYVPDSVTELHLVGSMWRDKGLAELGRKQYLTVLNLSESSITYLNNTLLNQFPKLSTLDLSSNRLKTIRKSDLKDLDFLRTLNLQNNELEELQQDTLELFDDLQSIHLGGNRSNFACGCDQNLTLFQKWLFENENAEKIKDLNHVVCLNPIHGLITMDQTNFKSSKSVCRKQEKTTTTTEKPVMFTKADVSDDDDDYMEKDAEFSNKSDENKQDDQSNETLSTTITTTLTTVANVITDSSYDVPTKPPKVQLIPNLPTKPDVPLTKAAVTLLPIKETKSKVSAEDSSLSEENFYMNLNSKAIRTISKEHTTPAPRKDYNPQSVFSILIVFLLFVVIILICAIISTVYYRMIRPGRYNAQKVHAPSQDEEIPLNNR</sequence>
<proteinExistence type="predicted"/>
<dbReference type="Proteomes" id="UP000887576">
    <property type="component" value="Unplaced"/>
</dbReference>
<evidence type="ECO:0000313" key="2">
    <source>
        <dbReference type="WBParaSite" id="JU765_v2.g17170.t1"/>
    </source>
</evidence>
<accession>A0AC34QK80</accession>
<name>A0AC34QK80_9BILA</name>